<dbReference type="RefSeq" id="WP_110328526.1">
    <property type="nucleotide sequence ID" value="NZ_QJJV01000017.1"/>
</dbReference>
<evidence type="ECO:0000256" key="3">
    <source>
        <dbReference type="ARBA" id="ARBA00029596"/>
    </source>
</evidence>
<dbReference type="EMBL" id="QJJV01000017">
    <property type="protein sequence ID" value="PXX12550.1"/>
    <property type="molecule type" value="Genomic_DNA"/>
</dbReference>
<dbReference type="InterPro" id="IPR036704">
    <property type="entry name" value="RraA/RraA-like_sf"/>
</dbReference>
<evidence type="ECO:0000256" key="2">
    <source>
        <dbReference type="ARBA" id="ARBA00016549"/>
    </source>
</evidence>
<evidence type="ECO:0000313" key="6">
    <source>
        <dbReference type="Proteomes" id="UP000247515"/>
    </source>
</evidence>
<name>A0ABX5MIZ3_9BURK</name>
<dbReference type="SUPFAM" id="SSF89562">
    <property type="entry name" value="RraA-like"/>
    <property type="match status" value="1"/>
</dbReference>
<dbReference type="PANTHER" id="PTHR33254">
    <property type="entry name" value="4-HYDROXY-4-METHYL-2-OXOGLUTARATE ALDOLASE 3-RELATED"/>
    <property type="match status" value="1"/>
</dbReference>
<protein>
    <recommendedName>
        <fullName evidence="2">Putative 4-hydroxy-4-methyl-2-oxoglutarate aldolase</fullName>
    </recommendedName>
    <alternativeName>
        <fullName evidence="3">Regulator of ribonuclease activity homolog</fullName>
    </alternativeName>
    <alternativeName>
        <fullName evidence="4">RraA-like protein</fullName>
    </alternativeName>
</protein>
<keyword evidence="6" id="KW-1185">Reference proteome</keyword>
<proteinExistence type="predicted"/>
<evidence type="ECO:0000256" key="4">
    <source>
        <dbReference type="ARBA" id="ARBA00030169"/>
    </source>
</evidence>
<dbReference type="PANTHER" id="PTHR33254:SF4">
    <property type="entry name" value="4-HYDROXY-4-METHYL-2-OXOGLUTARATE ALDOLASE 3-RELATED"/>
    <property type="match status" value="1"/>
</dbReference>
<organism evidence="5 6">
    <name type="scientific">Paraburkholderia tropica</name>
    <dbReference type="NCBI Taxonomy" id="92647"/>
    <lineage>
        <taxon>Bacteria</taxon>
        <taxon>Pseudomonadati</taxon>
        <taxon>Pseudomonadota</taxon>
        <taxon>Betaproteobacteria</taxon>
        <taxon>Burkholderiales</taxon>
        <taxon>Burkholderiaceae</taxon>
        <taxon>Paraburkholderia</taxon>
    </lineage>
</organism>
<dbReference type="Gene3D" id="3.50.30.40">
    <property type="entry name" value="Ribonuclease E inhibitor RraA/RraA-like"/>
    <property type="match status" value="1"/>
</dbReference>
<dbReference type="Pfam" id="PF03737">
    <property type="entry name" value="RraA-like"/>
    <property type="match status" value="1"/>
</dbReference>
<dbReference type="InterPro" id="IPR005493">
    <property type="entry name" value="RraA/RraA-like"/>
</dbReference>
<comment type="caution">
    <text evidence="5">The sequence shown here is derived from an EMBL/GenBank/DDBJ whole genome shotgun (WGS) entry which is preliminary data.</text>
</comment>
<reference evidence="5 6" key="1">
    <citation type="submission" date="2018-05" db="EMBL/GenBank/DDBJ databases">
        <title>Genomic Encyclopedia of Type Strains, Phase IV (KMG-V): Genome sequencing to study the core and pangenomes of soil and plant-associated prokaryotes.</title>
        <authorList>
            <person name="Whitman W."/>
        </authorList>
    </citation>
    <scope>NUCLEOTIDE SEQUENCE [LARGE SCALE GENOMIC DNA]</scope>
    <source>
        <strain evidence="5 6">SIr-6563</strain>
    </source>
</reference>
<sequence length="228" mass="24841">MENEINVADRENIRQRYLRVDTSNVADVLDNLNVPNQGLAPEFTPFPADAGQLAGWAYTIRGQNTPFPMGGDADKMAACQGVSAGDITVWSGDGDGTCYFGELIAIGMKERGSVGALVDGGIRDVRWLKKQEFPVFARYRSPVQSIARWKVNGCQVPVFLRGATVKFVTVNPGDFILADEDGAIIIPHHLVVQVLEEAERLTNIEVAIRSELAQGLSLSEALKKFGHV</sequence>
<dbReference type="CDD" id="cd16841">
    <property type="entry name" value="RraA_family"/>
    <property type="match status" value="1"/>
</dbReference>
<dbReference type="Proteomes" id="UP000247515">
    <property type="component" value="Unassembled WGS sequence"/>
</dbReference>
<evidence type="ECO:0000256" key="1">
    <source>
        <dbReference type="ARBA" id="ARBA00001968"/>
    </source>
</evidence>
<evidence type="ECO:0000313" key="5">
    <source>
        <dbReference type="EMBL" id="PXX12550.1"/>
    </source>
</evidence>
<accession>A0ABX5MIZ3</accession>
<gene>
    <name evidence="5" type="ORF">C7400_117154</name>
</gene>
<comment type="cofactor">
    <cofactor evidence="1">
        <name>a divalent metal cation</name>
        <dbReference type="ChEBI" id="CHEBI:60240"/>
    </cofactor>
</comment>